<evidence type="ECO:0000313" key="1">
    <source>
        <dbReference type="EMBL" id="QCD86068.1"/>
    </source>
</evidence>
<protein>
    <submittedName>
        <fullName evidence="1">Uncharacterized protein</fullName>
    </submittedName>
</protein>
<organism evidence="1 2">
    <name type="scientific">Vigna unguiculata</name>
    <name type="common">Cowpea</name>
    <dbReference type="NCBI Taxonomy" id="3917"/>
    <lineage>
        <taxon>Eukaryota</taxon>
        <taxon>Viridiplantae</taxon>
        <taxon>Streptophyta</taxon>
        <taxon>Embryophyta</taxon>
        <taxon>Tracheophyta</taxon>
        <taxon>Spermatophyta</taxon>
        <taxon>Magnoliopsida</taxon>
        <taxon>eudicotyledons</taxon>
        <taxon>Gunneridae</taxon>
        <taxon>Pentapetalae</taxon>
        <taxon>rosids</taxon>
        <taxon>fabids</taxon>
        <taxon>Fabales</taxon>
        <taxon>Fabaceae</taxon>
        <taxon>Papilionoideae</taxon>
        <taxon>50 kb inversion clade</taxon>
        <taxon>NPAAA clade</taxon>
        <taxon>indigoferoid/millettioid clade</taxon>
        <taxon>Phaseoleae</taxon>
        <taxon>Vigna</taxon>
    </lineage>
</organism>
<dbReference type="AlphaFoldDB" id="A0A4D6LBY7"/>
<gene>
    <name evidence="1" type="ORF">DEO72_LG3g589</name>
</gene>
<evidence type="ECO:0000313" key="2">
    <source>
        <dbReference type="Proteomes" id="UP000501690"/>
    </source>
</evidence>
<proteinExistence type="predicted"/>
<accession>A0A4D6LBY7</accession>
<sequence>MFLAIQTLLSKRVLPLCPIPISLDSRVVASVALIFVAPAPSHRLCRASSVASSPLRQLRRAVFVAPAPSCRLRRAISVGVLFVAQSLSAFSSSLHLGRVVFVSPSPSRHPRRSLGDSLFCSESVTL</sequence>
<keyword evidence="2" id="KW-1185">Reference proteome</keyword>
<reference evidence="1 2" key="1">
    <citation type="submission" date="2019-04" db="EMBL/GenBank/DDBJ databases">
        <title>An improved genome assembly and genetic linkage map for asparagus bean, Vigna unguiculata ssp. sesquipedialis.</title>
        <authorList>
            <person name="Xia Q."/>
            <person name="Zhang R."/>
            <person name="Dong Y."/>
        </authorList>
    </citation>
    <scope>NUCLEOTIDE SEQUENCE [LARGE SCALE GENOMIC DNA]</scope>
    <source>
        <tissue evidence="1">Leaf</tissue>
    </source>
</reference>
<dbReference type="Proteomes" id="UP000501690">
    <property type="component" value="Linkage Group LG3"/>
</dbReference>
<dbReference type="EMBL" id="CP039347">
    <property type="protein sequence ID" value="QCD86068.1"/>
    <property type="molecule type" value="Genomic_DNA"/>
</dbReference>
<name>A0A4D6LBY7_VIGUN</name>